<keyword evidence="1" id="KW-0732">Signal</keyword>
<keyword evidence="3" id="KW-1185">Reference proteome</keyword>
<gene>
    <name evidence="2" type="ORF">AB8S09_10095</name>
</gene>
<dbReference type="PANTHER" id="PTHR30024:SF46">
    <property type="entry name" value="ABC TRANSPORTER, SUBSTRATE-BINDING LIPOPROTEIN"/>
    <property type="match status" value="1"/>
</dbReference>
<protein>
    <submittedName>
        <fullName evidence="2">ABC transporter substrate-binding protein</fullName>
    </submittedName>
</protein>
<feature type="signal peptide" evidence="1">
    <location>
        <begin position="1"/>
        <end position="21"/>
    </location>
</feature>
<evidence type="ECO:0000256" key="1">
    <source>
        <dbReference type="SAM" id="SignalP"/>
    </source>
</evidence>
<reference evidence="2 3" key="1">
    <citation type="submission" date="2024-08" db="EMBL/GenBank/DDBJ databases">
        <title>Clostridium lapicellarii sp. nov., and Clostridium renhuaiense sp. nov., two species isolated from the mud in a fermentation cellar used for producing sauce-flavour Chinese liquors.</title>
        <authorList>
            <person name="Yang F."/>
            <person name="Wang H."/>
            <person name="Chen L.Q."/>
            <person name="Zhou N."/>
            <person name="Lu J.J."/>
            <person name="Pu X.X."/>
            <person name="Wan B."/>
            <person name="Wang L."/>
            <person name="Liu S.J."/>
        </authorList>
    </citation>
    <scope>NUCLEOTIDE SEQUENCE [LARGE SCALE GENOMIC DNA]</scope>
    <source>
        <strain evidence="2 3">MT-113</strain>
    </source>
</reference>
<dbReference type="PROSITE" id="PS51257">
    <property type="entry name" value="PROKAR_LIPOPROTEIN"/>
    <property type="match status" value="1"/>
</dbReference>
<proteinExistence type="predicted"/>
<dbReference type="Pfam" id="PF12974">
    <property type="entry name" value="Phosphonate-bd"/>
    <property type="match status" value="1"/>
</dbReference>
<dbReference type="InterPro" id="IPR027024">
    <property type="entry name" value="UCP027386_ABC_sbc_TM0202"/>
</dbReference>
<dbReference type="PANTHER" id="PTHR30024">
    <property type="entry name" value="ALIPHATIC SULFONATES-BINDING PROTEIN-RELATED"/>
    <property type="match status" value="1"/>
</dbReference>
<dbReference type="Proteomes" id="UP001565220">
    <property type="component" value="Unassembled WGS sequence"/>
</dbReference>
<evidence type="ECO:0000313" key="2">
    <source>
        <dbReference type="EMBL" id="MEY8763984.1"/>
    </source>
</evidence>
<dbReference type="EMBL" id="JBGFFE010000014">
    <property type="protein sequence ID" value="MEY8763984.1"/>
    <property type="molecule type" value="Genomic_DNA"/>
</dbReference>
<comment type="caution">
    <text evidence="2">The sequence shown here is derived from an EMBL/GenBank/DDBJ whole genome shotgun (WGS) entry which is preliminary data.</text>
</comment>
<feature type="chain" id="PRO_5047183616" evidence="1">
    <location>
        <begin position="22"/>
        <end position="333"/>
    </location>
</feature>
<sequence length="333" mass="36173">MKKKIGVFIMALVLVISTLFAAGCSGSTDSTSSDNSKNQAIRIAALKGPTGMGMAKLMEDKQDYNITLYDSPDQITSKLINGELDGAAVPSNLASILYNKTKGAVKVVGINTLGVLYIVENGSAVKNIADLRGKTIYSSDKGAAPEFILNYILRKNGLEPGKDVIVDYKMNHSDLAAAVSSQKVNLAVLPEPFVTTVKMKDKSLQVPINLTEEWNKASGGQSKLAMGTIVFRKSFIDKRGKDLDKFLSKYKDSVNFVNSNKSEAGKLIQKYGILPKAKVAEMAIPRSNMVFINAKDGKQILQKFYEVLYQSDPKSVGGKIPDENFYYSGNNGN</sequence>
<dbReference type="Gene3D" id="3.40.190.10">
    <property type="entry name" value="Periplasmic binding protein-like II"/>
    <property type="match status" value="2"/>
</dbReference>
<dbReference type="SUPFAM" id="SSF53850">
    <property type="entry name" value="Periplasmic binding protein-like II"/>
    <property type="match status" value="1"/>
</dbReference>
<dbReference type="PIRSF" id="PIRSF027386">
    <property type="entry name" value="UCP027386_ABC_sbc_TM0202"/>
    <property type="match status" value="1"/>
</dbReference>
<evidence type="ECO:0000313" key="3">
    <source>
        <dbReference type="Proteomes" id="UP001565220"/>
    </source>
</evidence>
<accession>A0ABV4DYK3</accession>
<dbReference type="RefSeq" id="WP_294181833.1">
    <property type="nucleotide sequence ID" value="NZ_JBGFFE010000014.1"/>
</dbReference>
<organism evidence="2 3">
    <name type="scientific">Clostridium lapidicellarium</name>
    <dbReference type="NCBI Taxonomy" id="3240931"/>
    <lineage>
        <taxon>Bacteria</taxon>
        <taxon>Bacillati</taxon>
        <taxon>Bacillota</taxon>
        <taxon>Clostridia</taxon>
        <taxon>Eubacteriales</taxon>
        <taxon>Clostridiaceae</taxon>
        <taxon>Clostridium</taxon>
    </lineage>
</organism>
<name>A0ABV4DYK3_9CLOT</name>